<dbReference type="Gene3D" id="3.30.1360.120">
    <property type="entry name" value="Probable tRNA modification gtpase trme, domain 1"/>
    <property type="match status" value="1"/>
</dbReference>
<dbReference type="SUPFAM" id="SSF101790">
    <property type="entry name" value="Aminomethyltransferase beta-barrel domain"/>
    <property type="match status" value="1"/>
</dbReference>
<evidence type="ECO:0008006" key="4">
    <source>
        <dbReference type="Google" id="ProtNLM"/>
    </source>
</evidence>
<evidence type="ECO:0000259" key="2">
    <source>
        <dbReference type="Pfam" id="PF08669"/>
    </source>
</evidence>
<feature type="domain" description="GCVT N-terminal" evidence="1">
    <location>
        <begin position="32"/>
        <end position="279"/>
    </location>
</feature>
<dbReference type="PANTHER" id="PTHR43757">
    <property type="entry name" value="AMINOMETHYLTRANSFERASE"/>
    <property type="match status" value="1"/>
</dbReference>
<dbReference type="PANTHER" id="PTHR43757:SF2">
    <property type="entry name" value="AMINOMETHYLTRANSFERASE, MITOCHONDRIAL"/>
    <property type="match status" value="1"/>
</dbReference>
<proteinExistence type="predicted"/>
<dbReference type="AlphaFoldDB" id="A0A382G0X1"/>
<dbReference type="Pfam" id="PF08669">
    <property type="entry name" value="GCV_T_C"/>
    <property type="match status" value="1"/>
</dbReference>
<dbReference type="PIRSF" id="PIRSF006487">
    <property type="entry name" value="GcvT"/>
    <property type="match status" value="1"/>
</dbReference>
<evidence type="ECO:0000313" key="3">
    <source>
        <dbReference type="EMBL" id="SVB67841.1"/>
    </source>
</evidence>
<reference evidence="3" key="1">
    <citation type="submission" date="2018-05" db="EMBL/GenBank/DDBJ databases">
        <authorList>
            <person name="Lanie J.A."/>
            <person name="Ng W.-L."/>
            <person name="Kazmierczak K.M."/>
            <person name="Andrzejewski T.M."/>
            <person name="Davidsen T.M."/>
            <person name="Wayne K.J."/>
            <person name="Tettelin H."/>
            <person name="Glass J.I."/>
            <person name="Rusch D."/>
            <person name="Podicherti R."/>
            <person name="Tsui H.-C.T."/>
            <person name="Winkler M.E."/>
        </authorList>
    </citation>
    <scope>NUCLEOTIDE SEQUENCE</scope>
</reference>
<sequence length="383" mass="43519">MTKSDRATVSFSPGQGWDYGFIEHPFVEEEKKKGVRYCVYNRRLMAVSFETKTNEEGYWNLRKTAGTLHTGEHTIEINGPDSTKLLDLIFTRNIHKTKINKCSYQIACYQDGGIITDGVLLKLSDDRYWYAQADGDLFSWIKAHSLNFDANVFVPKNFISQVQGPNSLKILKELIDVNIDEFKYYNHAEFNICGENIIISRTGYTNELGWEIYFEEHHDYHKIWNKINEIGEKYGIGSSGLDSFEPRRIEAGILNAGSDFNETNNPFQIGLGTLVDLSKDNFIGKEALLNTSKETYLLGLQCDNGTPKWKGNVYKNSLHIGNITCGAYSPFLMKGVGYVNFKDSIEEINSTVQIECIDGSLQDAVVVKLPMYDEEKKIPRGLE</sequence>
<organism evidence="3">
    <name type="scientific">marine metagenome</name>
    <dbReference type="NCBI Taxonomy" id="408172"/>
    <lineage>
        <taxon>unclassified sequences</taxon>
        <taxon>metagenomes</taxon>
        <taxon>ecological metagenomes</taxon>
    </lineage>
</organism>
<dbReference type="InterPro" id="IPR027266">
    <property type="entry name" value="TrmE/GcvT-like"/>
</dbReference>
<dbReference type="InterPro" id="IPR006222">
    <property type="entry name" value="GCVT_N"/>
</dbReference>
<dbReference type="InterPro" id="IPR013977">
    <property type="entry name" value="GcvT_C"/>
</dbReference>
<dbReference type="InterPro" id="IPR029043">
    <property type="entry name" value="GcvT/YgfZ_C"/>
</dbReference>
<dbReference type="InterPro" id="IPR028896">
    <property type="entry name" value="GcvT/YgfZ/DmdA"/>
</dbReference>
<name>A0A382G0X1_9ZZZZ</name>
<protein>
    <recommendedName>
        <fullName evidence="4">Aminomethyltransferase folate-binding domain-containing protein</fullName>
    </recommendedName>
</protein>
<dbReference type="SUPFAM" id="SSF103025">
    <property type="entry name" value="Folate-binding domain"/>
    <property type="match status" value="1"/>
</dbReference>
<gene>
    <name evidence="3" type="ORF">METZ01_LOCUS220695</name>
</gene>
<dbReference type="EMBL" id="UINC01052472">
    <property type="protein sequence ID" value="SVB67841.1"/>
    <property type="molecule type" value="Genomic_DNA"/>
</dbReference>
<evidence type="ECO:0000259" key="1">
    <source>
        <dbReference type="Pfam" id="PF01571"/>
    </source>
</evidence>
<accession>A0A382G0X1</accession>
<feature type="domain" description="Aminomethyltransferase C-terminal" evidence="2">
    <location>
        <begin position="297"/>
        <end position="373"/>
    </location>
</feature>
<dbReference type="Pfam" id="PF01571">
    <property type="entry name" value="GCV_T"/>
    <property type="match status" value="1"/>
</dbReference>